<protein>
    <submittedName>
        <fullName evidence="1">Uncharacterized protein</fullName>
    </submittedName>
</protein>
<dbReference type="EMBL" id="BJZQ01000001">
    <property type="protein sequence ID" value="GEO87851.1"/>
    <property type="molecule type" value="Genomic_DNA"/>
</dbReference>
<proteinExistence type="predicted"/>
<keyword evidence="2" id="KW-1185">Reference proteome</keyword>
<dbReference type="AlphaFoldDB" id="A0A512HQX1"/>
<sequence>MKWFTPRSPRDRSIALTAPTLEGSTWPPADPAARSGFGAATTHRLGLDAAFTPEAHEIADLLTARLLPLLPFEASAEDLPHVVHLLRSAAQAGAGIGIVDARDTSLAPGRMGADVAGALGEADRDLPPMPASLRACARYLLHAGHHVARVGTGVVPALEAALERSTATD</sequence>
<dbReference type="OrthoDB" id="9833906at2"/>
<evidence type="ECO:0000313" key="2">
    <source>
        <dbReference type="Proteomes" id="UP000321769"/>
    </source>
</evidence>
<organism evidence="1 2">
    <name type="scientific">Aeromicrobium flavum</name>
    <dbReference type="NCBI Taxonomy" id="416568"/>
    <lineage>
        <taxon>Bacteria</taxon>
        <taxon>Bacillati</taxon>
        <taxon>Actinomycetota</taxon>
        <taxon>Actinomycetes</taxon>
        <taxon>Propionibacteriales</taxon>
        <taxon>Nocardioidaceae</taxon>
        <taxon>Aeromicrobium</taxon>
    </lineage>
</organism>
<comment type="caution">
    <text evidence="1">The sequence shown here is derived from an EMBL/GenBank/DDBJ whole genome shotgun (WGS) entry which is preliminary data.</text>
</comment>
<gene>
    <name evidence="1" type="ORF">AFL01nite_01780</name>
</gene>
<dbReference type="Proteomes" id="UP000321769">
    <property type="component" value="Unassembled WGS sequence"/>
</dbReference>
<name>A0A512HQX1_9ACTN</name>
<dbReference type="RefSeq" id="WP_146825206.1">
    <property type="nucleotide sequence ID" value="NZ_BAAAYQ010000001.1"/>
</dbReference>
<accession>A0A512HQX1</accession>
<evidence type="ECO:0000313" key="1">
    <source>
        <dbReference type="EMBL" id="GEO87851.1"/>
    </source>
</evidence>
<reference evidence="1 2" key="1">
    <citation type="submission" date="2019-07" db="EMBL/GenBank/DDBJ databases">
        <title>Whole genome shotgun sequence of Aeromicrobium flavum NBRC 107625.</title>
        <authorList>
            <person name="Hosoyama A."/>
            <person name="Uohara A."/>
            <person name="Ohji S."/>
            <person name="Ichikawa N."/>
        </authorList>
    </citation>
    <scope>NUCLEOTIDE SEQUENCE [LARGE SCALE GENOMIC DNA]</scope>
    <source>
        <strain evidence="1 2">NBRC 107625</strain>
    </source>
</reference>